<evidence type="ECO:0000313" key="1">
    <source>
        <dbReference type="EMBL" id="BEI93755.1"/>
    </source>
</evidence>
<proteinExistence type="predicted"/>
<accession>A0AA48L8A8</accession>
<dbReference type="KEGG" id="ccac:CcaHIS019_0602140"/>
<organism evidence="1 2">
    <name type="scientific">Cutaneotrichosporon cavernicola</name>
    <dbReference type="NCBI Taxonomy" id="279322"/>
    <lineage>
        <taxon>Eukaryota</taxon>
        <taxon>Fungi</taxon>
        <taxon>Dikarya</taxon>
        <taxon>Basidiomycota</taxon>
        <taxon>Agaricomycotina</taxon>
        <taxon>Tremellomycetes</taxon>
        <taxon>Trichosporonales</taxon>
        <taxon>Trichosporonaceae</taxon>
        <taxon>Cutaneotrichosporon</taxon>
    </lineage>
</organism>
<name>A0AA48L8A8_9TREE</name>
<protein>
    <submittedName>
        <fullName evidence="1">Uncharacterized protein</fullName>
    </submittedName>
</protein>
<evidence type="ECO:0000313" key="2">
    <source>
        <dbReference type="Proteomes" id="UP001233271"/>
    </source>
</evidence>
<gene>
    <name evidence="1" type="ORF">CcaverHIS019_0602140</name>
</gene>
<keyword evidence="2" id="KW-1185">Reference proteome</keyword>
<reference evidence="1" key="1">
    <citation type="journal article" date="2023" name="BMC Genomics">
        <title>Chromosome-level genome assemblies of Cutaneotrichosporon spp. (Trichosporonales, Basidiomycota) reveal imbalanced evolution between nucleotide sequences and chromosome synteny.</title>
        <authorList>
            <person name="Kobayashi Y."/>
            <person name="Kayamori A."/>
            <person name="Aoki K."/>
            <person name="Shiwa Y."/>
            <person name="Matsutani M."/>
            <person name="Fujita N."/>
            <person name="Sugita T."/>
            <person name="Iwasaki W."/>
            <person name="Tanaka N."/>
            <person name="Takashima M."/>
        </authorList>
    </citation>
    <scope>NUCLEOTIDE SEQUENCE</scope>
    <source>
        <strain evidence="1">HIS019</strain>
    </source>
</reference>
<dbReference type="EMBL" id="AP028217">
    <property type="protein sequence ID" value="BEI93755.1"/>
    <property type="molecule type" value="Genomic_DNA"/>
</dbReference>
<dbReference type="Proteomes" id="UP001233271">
    <property type="component" value="Chromosome 6"/>
</dbReference>
<dbReference type="GeneID" id="85497625"/>
<dbReference type="RefSeq" id="XP_060459020.1">
    <property type="nucleotide sequence ID" value="XM_060602647.1"/>
</dbReference>
<dbReference type="AlphaFoldDB" id="A0AA48L8A8"/>
<sequence length="216" mass="23910">MSIYPFLNQPGTVLYLDSVGDLQRGHFEVGNTVADVLIQDGDFRIVPALITADGIHITGPGRSWLDVRRERTRHLNLIPRSRAPFTERTRPLHDSVPSHSPAAIAVRRDGIDEHQENRAPSEAQIELRRIEQLSERERAWLASVTMDEDNEAMKKTAGGLRGVLNISATDFKTDFKVEIIADRGPEVSDDELGNMLANMSLYAGGVQLPDGTSEAD</sequence>